<name>A0A8S4S9Z4_9NEOP</name>
<evidence type="ECO:0000256" key="1">
    <source>
        <dbReference type="SAM" id="SignalP"/>
    </source>
</evidence>
<keyword evidence="3" id="KW-1185">Reference proteome</keyword>
<proteinExistence type="predicted"/>
<organism evidence="2 3">
    <name type="scientific">Pararge aegeria aegeria</name>
    <dbReference type="NCBI Taxonomy" id="348720"/>
    <lineage>
        <taxon>Eukaryota</taxon>
        <taxon>Metazoa</taxon>
        <taxon>Ecdysozoa</taxon>
        <taxon>Arthropoda</taxon>
        <taxon>Hexapoda</taxon>
        <taxon>Insecta</taxon>
        <taxon>Pterygota</taxon>
        <taxon>Neoptera</taxon>
        <taxon>Endopterygota</taxon>
        <taxon>Lepidoptera</taxon>
        <taxon>Glossata</taxon>
        <taxon>Ditrysia</taxon>
        <taxon>Papilionoidea</taxon>
        <taxon>Nymphalidae</taxon>
        <taxon>Satyrinae</taxon>
        <taxon>Satyrini</taxon>
        <taxon>Parargina</taxon>
        <taxon>Pararge</taxon>
    </lineage>
</organism>
<feature type="signal peptide" evidence="1">
    <location>
        <begin position="1"/>
        <end position="17"/>
    </location>
</feature>
<dbReference type="AlphaFoldDB" id="A0A8S4S9Z4"/>
<keyword evidence="1" id="KW-0732">Signal</keyword>
<evidence type="ECO:0000313" key="2">
    <source>
        <dbReference type="EMBL" id="CAH2250881.1"/>
    </source>
</evidence>
<protein>
    <submittedName>
        <fullName evidence="2">Jg10241 protein</fullName>
    </submittedName>
</protein>
<sequence length="161" mass="18496">MHQLLAIILLVSTTCLAHYRSYDSHNLIERDEPRLSDGILVECPVCEQSPSGIPTREVCDIPKGNKMYKKCRRGTYINEICGNRLDCYRGPGEQCTEKMDYDYYGQKCARTFNCDGLFHECIGLGYTPDSRQRFFLSQMHSGIYGQAKKNDLRENSLMLYA</sequence>
<feature type="chain" id="PRO_5035929846" evidence="1">
    <location>
        <begin position="18"/>
        <end position="161"/>
    </location>
</feature>
<accession>A0A8S4S9Z4</accession>
<reference evidence="2" key="1">
    <citation type="submission" date="2022-03" db="EMBL/GenBank/DDBJ databases">
        <authorList>
            <person name="Lindestad O."/>
        </authorList>
    </citation>
    <scope>NUCLEOTIDE SEQUENCE</scope>
</reference>
<evidence type="ECO:0000313" key="3">
    <source>
        <dbReference type="Proteomes" id="UP000838756"/>
    </source>
</evidence>
<dbReference type="Proteomes" id="UP000838756">
    <property type="component" value="Unassembled WGS sequence"/>
</dbReference>
<comment type="caution">
    <text evidence="2">The sequence shown here is derived from an EMBL/GenBank/DDBJ whole genome shotgun (WGS) entry which is preliminary data.</text>
</comment>
<gene>
    <name evidence="2" type="primary">jg10241</name>
    <name evidence="2" type="ORF">PAEG_LOCUS22127</name>
</gene>
<dbReference type="OrthoDB" id="5976811at2759"/>
<dbReference type="EMBL" id="CAKXAJ010026017">
    <property type="protein sequence ID" value="CAH2250881.1"/>
    <property type="molecule type" value="Genomic_DNA"/>
</dbReference>